<dbReference type="Proteomes" id="UP000198598">
    <property type="component" value="Unassembled WGS sequence"/>
</dbReference>
<dbReference type="EMBL" id="FOLQ01000004">
    <property type="protein sequence ID" value="SFD22970.1"/>
    <property type="molecule type" value="Genomic_DNA"/>
</dbReference>
<feature type="transmembrane region" description="Helical" evidence="6">
    <location>
        <begin position="391"/>
        <end position="410"/>
    </location>
</feature>
<dbReference type="Pfam" id="PF01943">
    <property type="entry name" value="Polysacc_synt"/>
    <property type="match status" value="1"/>
</dbReference>
<dbReference type="GO" id="GO:0005886">
    <property type="term" value="C:plasma membrane"/>
    <property type="evidence" value="ECO:0007669"/>
    <property type="project" value="UniProtKB-SubCell"/>
</dbReference>
<accession>A0A1I1QY52</accession>
<evidence type="ECO:0000256" key="6">
    <source>
        <dbReference type="SAM" id="Phobius"/>
    </source>
</evidence>
<feature type="transmembrane region" description="Helical" evidence="6">
    <location>
        <begin position="416"/>
        <end position="435"/>
    </location>
</feature>
<evidence type="ECO:0000256" key="3">
    <source>
        <dbReference type="ARBA" id="ARBA00022692"/>
    </source>
</evidence>
<feature type="transmembrane region" description="Helical" evidence="6">
    <location>
        <begin position="285"/>
        <end position="306"/>
    </location>
</feature>
<feature type="transmembrane region" description="Helical" evidence="6">
    <location>
        <begin position="99"/>
        <end position="123"/>
    </location>
</feature>
<feature type="transmembrane region" description="Helical" evidence="6">
    <location>
        <begin position="28"/>
        <end position="51"/>
    </location>
</feature>
<comment type="subcellular location">
    <subcellularLocation>
        <location evidence="1">Cell membrane</location>
        <topology evidence="1">Multi-pass membrane protein</topology>
    </subcellularLocation>
</comment>
<evidence type="ECO:0000256" key="2">
    <source>
        <dbReference type="ARBA" id="ARBA00022475"/>
    </source>
</evidence>
<dbReference type="STRING" id="662367.SAMN05216167_10413"/>
<dbReference type="InterPro" id="IPR002797">
    <property type="entry name" value="Polysacc_synth"/>
</dbReference>
<feature type="transmembrane region" description="Helical" evidence="6">
    <location>
        <begin position="360"/>
        <end position="379"/>
    </location>
</feature>
<protein>
    <submittedName>
        <fullName evidence="7">Membrane protein involved in the export of O-antigen and teichoic acid</fullName>
    </submittedName>
</protein>
<dbReference type="InterPro" id="IPR050833">
    <property type="entry name" value="Poly_Biosynth_Transport"/>
</dbReference>
<feature type="transmembrane region" description="Helical" evidence="6">
    <location>
        <begin position="175"/>
        <end position="193"/>
    </location>
</feature>
<feature type="transmembrane region" description="Helical" evidence="6">
    <location>
        <begin position="57"/>
        <end position="78"/>
    </location>
</feature>
<keyword evidence="4 6" id="KW-1133">Transmembrane helix</keyword>
<keyword evidence="8" id="KW-1185">Reference proteome</keyword>
<feature type="transmembrane region" description="Helical" evidence="6">
    <location>
        <begin position="143"/>
        <end position="168"/>
    </location>
</feature>
<evidence type="ECO:0000256" key="4">
    <source>
        <dbReference type="ARBA" id="ARBA00022989"/>
    </source>
</evidence>
<evidence type="ECO:0000313" key="8">
    <source>
        <dbReference type="Proteomes" id="UP000198598"/>
    </source>
</evidence>
<name>A0A1I1QY52_9BACT</name>
<dbReference type="AlphaFoldDB" id="A0A1I1QY52"/>
<evidence type="ECO:0000313" key="7">
    <source>
        <dbReference type="EMBL" id="SFD22970.1"/>
    </source>
</evidence>
<feature type="transmembrane region" description="Helical" evidence="6">
    <location>
        <begin position="199"/>
        <end position="223"/>
    </location>
</feature>
<gene>
    <name evidence="7" type="ORF">SAMN05216167_10413</name>
</gene>
<keyword evidence="3 6" id="KW-0812">Transmembrane</keyword>
<evidence type="ECO:0000256" key="1">
    <source>
        <dbReference type="ARBA" id="ARBA00004651"/>
    </source>
</evidence>
<organism evidence="7 8">
    <name type="scientific">Spirosoma endophyticum</name>
    <dbReference type="NCBI Taxonomy" id="662367"/>
    <lineage>
        <taxon>Bacteria</taxon>
        <taxon>Pseudomonadati</taxon>
        <taxon>Bacteroidota</taxon>
        <taxon>Cytophagia</taxon>
        <taxon>Cytophagales</taxon>
        <taxon>Cytophagaceae</taxon>
        <taxon>Spirosoma</taxon>
    </lineage>
</organism>
<evidence type="ECO:0000256" key="5">
    <source>
        <dbReference type="ARBA" id="ARBA00023136"/>
    </source>
</evidence>
<proteinExistence type="predicted"/>
<reference evidence="7 8" key="1">
    <citation type="submission" date="2016-10" db="EMBL/GenBank/DDBJ databases">
        <authorList>
            <person name="de Groot N.N."/>
        </authorList>
    </citation>
    <scope>NUCLEOTIDE SEQUENCE [LARGE SCALE GENOMIC DNA]</scope>
    <source>
        <strain evidence="7 8">DSM 26130</strain>
    </source>
</reference>
<feature type="transmembrane region" description="Helical" evidence="6">
    <location>
        <begin position="327"/>
        <end position="348"/>
    </location>
</feature>
<keyword evidence="5 6" id="KW-0472">Membrane</keyword>
<dbReference type="OrthoDB" id="512217at2"/>
<sequence length="454" mass="49926">MILTALGQLQKRIATIHPRTRNLHINSVLGLISKAGSMLVSLLLVPITISYLTQTTYGTWVTISSMSSLLAFVDLGIGNGLRNKLAEAASNQNPKLAQLLVSTAYALFGLLQGAFILLFLILANYIPWSRVLNSSMDPHQLRLVVLIVAIAMAVKLVLDMLSYVLLALQESSRVNLINFLINLLVLIGTYGVSRFTNSNVVYLALVAAGSPLVVLGISSWVLYQKRLIAYRPTFTQIRFKQARQILSLGYTFFLIQLAFIVVFYTDNLLINQFFGSAAVASYNIAFRYFTITNTLFGLVIVPYWSAFTEAFVKQDVAWMQRTHQMMYRLWAGLVGVVILMVLVAQPVYSVWVGQRIHIPSSLNLSLGLFVVITGWNLISSTVTNSAGKMRLQIWYALACILTNIPLAFLLSKTLGLGSSGVVLASVVSLGYGAVLGPIQAHKLIKGTASGIWNR</sequence>
<dbReference type="PANTHER" id="PTHR30250:SF11">
    <property type="entry name" value="O-ANTIGEN TRANSPORTER-RELATED"/>
    <property type="match status" value="1"/>
</dbReference>
<keyword evidence="2" id="KW-1003">Cell membrane</keyword>
<dbReference type="PANTHER" id="PTHR30250">
    <property type="entry name" value="PST FAMILY PREDICTED COLANIC ACID TRANSPORTER"/>
    <property type="match status" value="1"/>
</dbReference>
<feature type="transmembrane region" description="Helical" evidence="6">
    <location>
        <begin position="244"/>
        <end position="265"/>
    </location>
</feature>
<dbReference type="RefSeq" id="WP_093826339.1">
    <property type="nucleotide sequence ID" value="NZ_FOLQ01000004.1"/>
</dbReference>